<accession>A0A4Z2IWJ7</accession>
<proteinExistence type="predicted"/>
<evidence type="ECO:0000313" key="1">
    <source>
        <dbReference type="EMBL" id="TNN82141.1"/>
    </source>
</evidence>
<dbReference type="AlphaFoldDB" id="A0A4Z2IWJ7"/>
<protein>
    <submittedName>
        <fullName evidence="1">Uncharacterized protein</fullName>
    </submittedName>
</protein>
<reference evidence="1 2" key="1">
    <citation type="submission" date="2019-03" db="EMBL/GenBank/DDBJ databases">
        <title>First draft genome of Liparis tanakae, snailfish: a comprehensive survey of snailfish specific genes.</title>
        <authorList>
            <person name="Kim W."/>
            <person name="Song I."/>
            <person name="Jeong J.-H."/>
            <person name="Kim D."/>
            <person name="Kim S."/>
            <person name="Ryu S."/>
            <person name="Song J.Y."/>
            <person name="Lee S.K."/>
        </authorList>
    </citation>
    <scope>NUCLEOTIDE SEQUENCE [LARGE SCALE GENOMIC DNA]</scope>
    <source>
        <tissue evidence="1">Muscle</tissue>
    </source>
</reference>
<gene>
    <name evidence="1" type="ORF">EYF80_007509</name>
</gene>
<sequence>MLAPLTVFSFQLQPPLSDHIPAVFDSEVLQRYAGFKVKDVGRRLWAANPFETLSRRIWDMSDDESI</sequence>
<dbReference type="Proteomes" id="UP000314294">
    <property type="component" value="Unassembled WGS sequence"/>
</dbReference>
<comment type="caution">
    <text evidence="1">The sequence shown here is derived from an EMBL/GenBank/DDBJ whole genome shotgun (WGS) entry which is preliminary data.</text>
</comment>
<dbReference type="EMBL" id="SRLO01000041">
    <property type="protein sequence ID" value="TNN82141.1"/>
    <property type="molecule type" value="Genomic_DNA"/>
</dbReference>
<organism evidence="1 2">
    <name type="scientific">Liparis tanakae</name>
    <name type="common">Tanaka's snailfish</name>
    <dbReference type="NCBI Taxonomy" id="230148"/>
    <lineage>
        <taxon>Eukaryota</taxon>
        <taxon>Metazoa</taxon>
        <taxon>Chordata</taxon>
        <taxon>Craniata</taxon>
        <taxon>Vertebrata</taxon>
        <taxon>Euteleostomi</taxon>
        <taxon>Actinopterygii</taxon>
        <taxon>Neopterygii</taxon>
        <taxon>Teleostei</taxon>
        <taxon>Neoteleostei</taxon>
        <taxon>Acanthomorphata</taxon>
        <taxon>Eupercaria</taxon>
        <taxon>Perciformes</taxon>
        <taxon>Cottioidei</taxon>
        <taxon>Cottales</taxon>
        <taxon>Liparidae</taxon>
        <taxon>Liparis</taxon>
    </lineage>
</organism>
<evidence type="ECO:0000313" key="2">
    <source>
        <dbReference type="Proteomes" id="UP000314294"/>
    </source>
</evidence>
<name>A0A4Z2IWJ7_9TELE</name>
<keyword evidence="2" id="KW-1185">Reference proteome</keyword>